<feature type="compositionally biased region" description="Polar residues" evidence="1">
    <location>
        <begin position="71"/>
        <end position="86"/>
    </location>
</feature>
<feature type="compositionally biased region" description="Pro residues" evidence="1">
    <location>
        <begin position="49"/>
        <end position="58"/>
    </location>
</feature>
<dbReference type="EMBL" id="MH006595">
    <property type="protein sequence ID" value="AWN09490.1"/>
    <property type="molecule type" value="mRNA"/>
</dbReference>
<sequence length="86" mass="9574">MHNTFPGLQQYAQLLSSNDAEFPYATSALYANNHHHLGYHDSSAAHSLMPPPPPPPPQQQQQDFHYGGGYSTSDFINYYDPNNPNG</sequence>
<dbReference type="AlphaFoldDB" id="A0A2U8UYP0"/>
<organism evidence="2">
    <name type="scientific">Salvia miltiorrhiza</name>
    <name type="common">Chinese sage</name>
    <dbReference type="NCBI Taxonomy" id="226208"/>
    <lineage>
        <taxon>Eukaryota</taxon>
        <taxon>Viridiplantae</taxon>
        <taxon>Streptophyta</taxon>
        <taxon>Embryophyta</taxon>
        <taxon>Tracheophyta</taxon>
        <taxon>Spermatophyta</taxon>
        <taxon>Magnoliopsida</taxon>
        <taxon>eudicotyledons</taxon>
        <taxon>Gunneridae</taxon>
        <taxon>Pentapetalae</taxon>
        <taxon>asterids</taxon>
        <taxon>lamiids</taxon>
        <taxon>Lamiales</taxon>
        <taxon>Lamiaceae</taxon>
        <taxon>Nepetoideae</taxon>
        <taxon>Mentheae</taxon>
        <taxon>Salviinae</taxon>
        <taxon>Salvia</taxon>
        <taxon>Salvia incertae sedis</taxon>
    </lineage>
</organism>
<gene>
    <name evidence="2" type="primary">ERF113</name>
</gene>
<name>A0A2U8UYP0_SALMI</name>
<protein>
    <submittedName>
        <fullName evidence="2">Ethylene-responsive transcription factor ERF113</fullName>
    </submittedName>
</protein>
<evidence type="ECO:0000313" key="2">
    <source>
        <dbReference type="EMBL" id="AWN09490.1"/>
    </source>
</evidence>
<accession>A0A2U8UYP0</accession>
<evidence type="ECO:0000256" key="1">
    <source>
        <dbReference type="SAM" id="MobiDB-lite"/>
    </source>
</evidence>
<reference evidence="2" key="1">
    <citation type="submission" date="2018-02" db="EMBL/GenBank/DDBJ databases">
        <title>The ERF family Transcription factor associated with tanshinone biosynthesis in Saliva miltiorrhiza.</title>
        <authorList>
            <person name="Bai Z."/>
            <person name="Liang Z."/>
        </authorList>
    </citation>
    <scope>NUCLEOTIDE SEQUENCE</scope>
</reference>
<feature type="region of interest" description="Disordered" evidence="1">
    <location>
        <begin position="40"/>
        <end position="86"/>
    </location>
</feature>
<proteinExistence type="evidence at transcript level"/>